<evidence type="ECO:0000313" key="3">
    <source>
        <dbReference type="EMBL" id="OJJ19794.1"/>
    </source>
</evidence>
<evidence type="ECO:0000256" key="1">
    <source>
        <dbReference type="SAM" id="MobiDB-lite"/>
    </source>
</evidence>
<organism evidence="3 4">
    <name type="scientific">Roseofilum reptotaenium AO1-A</name>
    <dbReference type="NCBI Taxonomy" id="1925591"/>
    <lineage>
        <taxon>Bacteria</taxon>
        <taxon>Bacillati</taxon>
        <taxon>Cyanobacteriota</taxon>
        <taxon>Cyanophyceae</taxon>
        <taxon>Desertifilales</taxon>
        <taxon>Desertifilaceae</taxon>
        <taxon>Roseofilum</taxon>
    </lineage>
</organism>
<keyword evidence="2" id="KW-0472">Membrane</keyword>
<dbReference type="EMBL" id="MLAW01000049">
    <property type="protein sequence ID" value="OJJ19794.1"/>
    <property type="molecule type" value="Genomic_DNA"/>
</dbReference>
<accession>A0A1L9QLN4</accession>
<comment type="caution">
    <text evidence="3">The sequence shown here is derived from an EMBL/GenBank/DDBJ whole genome shotgun (WGS) entry which is preliminary data.</text>
</comment>
<feature type="compositionally biased region" description="Polar residues" evidence="1">
    <location>
        <begin position="1"/>
        <end position="15"/>
    </location>
</feature>
<dbReference type="Proteomes" id="UP000183940">
    <property type="component" value="Unassembled WGS sequence"/>
</dbReference>
<evidence type="ECO:0000256" key="2">
    <source>
        <dbReference type="SAM" id="Phobius"/>
    </source>
</evidence>
<sequence length="152" mass="17201">MISENQSNEPSTRPPTDTEHEDEYSNNLINEVKTKAAIDPNIVGQPIWYIILSIYAFLLTSTGFVTFFQNNNFSSRNEHIEQLNQIETSEELQIYEEMILAEVQNIKEVNNIANQAFNVVLGSLLGFLSGTLTTLDADEELDSSRSINIQKE</sequence>
<reference evidence="3" key="1">
    <citation type="submission" date="2016-10" db="EMBL/GenBank/DDBJ databases">
        <title>CRISPR-Cas defence system in Roseofilum reptotaenium: evidence of a bacteriophage-cyanobacterium arms race in the coral black band disease.</title>
        <authorList>
            <person name="Buerger P."/>
            <person name="Wood-Charlson E.M."/>
            <person name="Weynberg K.D."/>
            <person name="Willis B."/>
            <person name="Van Oppen M.J."/>
        </authorList>
    </citation>
    <scope>NUCLEOTIDE SEQUENCE [LARGE SCALE GENOMIC DNA]</scope>
    <source>
        <strain evidence="3">AO1-A</strain>
    </source>
</reference>
<name>A0A1L9QLN4_9CYAN</name>
<feature type="region of interest" description="Disordered" evidence="1">
    <location>
        <begin position="1"/>
        <end position="23"/>
    </location>
</feature>
<keyword evidence="4" id="KW-1185">Reference proteome</keyword>
<proteinExistence type="predicted"/>
<feature type="transmembrane region" description="Helical" evidence="2">
    <location>
        <begin position="47"/>
        <end position="68"/>
    </location>
</feature>
<keyword evidence="2" id="KW-0812">Transmembrane</keyword>
<gene>
    <name evidence="3" type="ORF">BI308_21020</name>
</gene>
<keyword evidence="2" id="KW-1133">Transmembrane helix</keyword>
<protein>
    <submittedName>
        <fullName evidence="3">Uncharacterized protein</fullName>
    </submittedName>
</protein>
<dbReference type="AlphaFoldDB" id="A0A1L9QLN4"/>
<evidence type="ECO:0000313" key="4">
    <source>
        <dbReference type="Proteomes" id="UP000183940"/>
    </source>
</evidence>